<keyword evidence="2" id="KW-1185">Reference proteome</keyword>
<sequence length="43" mass="4472">MDNGSSGVIMDELNVVGKRSSYEELAVSLEGEDGRSGSGPDKV</sequence>
<dbReference type="Proteomes" id="UP001595387">
    <property type="component" value="Unassembled WGS sequence"/>
</dbReference>
<reference evidence="2" key="1">
    <citation type="journal article" date="2019" name="Int. J. Syst. Evol. Microbiol.">
        <title>The Global Catalogue of Microorganisms (GCM) 10K type strain sequencing project: providing services to taxonomists for standard genome sequencing and annotation.</title>
        <authorList>
            <consortium name="The Broad Institute Genomics Platform"/>
            <consortium name="The Broad Institute Genome Sequencing Center for Infectious Disease"/>
            <person name="Wu L."/>
            <person name="Ma J."/>
        </authorList>
    </citation>
    <scope>NUCLEOTIDE SEQUENCE [LARGE SCALE GENOMIC DNA]</scope>
    <source>
        <strain evidence="2">KCTC 13193</strain>
    </source>
</reference>
<evidence type="ECO:0000313" key="2">
    <source>
        <dbReference type="Proteomes" id="UP001595387"/>
    </source>
</evidence>
<organism evidence="1 2">
    <name type="scientific">Virgibacillus sediminis</name>
    <dbReference type="NCBI Taxonomy" id="202260"/>
    <lineage>
        <taxon>Bacteria</taxon>
        <taxon>Bacillati</taxon>
        <taxon>Bacillota</taxon>
        <taxon>Bacilli</taxon>
        <taxon>Bacillales</taxon>
        <taxon>Bacillaceae</taxon>
        <taxon>Virgibacillus</taxon>
    </lineage>
</organism>
<protein>
    <submittedName>
        <fullName evidence="1">Uncharacterized protein</fullName>
    </submittedName>
</protein>
<gene>
    <name evidence="1" type="ORF">ACFODW_13515</name>
</gene>
<comment type="caution">
    <text evidence="1">The sequence shown here is derived from an EMBL/GenBank/DDBJ whole genome shotgun (WGS) entry which is preliminary data.</text>
</comment>
<dbReference type="EMBL" id="JBHRRZ010000035">
    <property type="protein sequence ID" value="MFC2949334.1"/>
    <property type="molecule type" value="Genomic_DNA"/>
</dbReference>
<proteinExistence type="predicted"/>
<evidence type="ECO:0000313" key="1">
    <source>
        <dbReference type="EMBL" id="MFC2949334.1"/>
    </source>
</evidence>
<accession>A0ABV7A903</accession>
<name>A0ABV7A903_9BACI</name>